<dbReference type="EMBL" id="CP136521">
    <property type="protein sequence ID" value="WOD43586.1"/>
    <property type="molecule type" value="Genomic_DNA"/>
</dbReference>
<dbReference type="KEGG" id="hws:RNZ46_16485"/>
<evidence type="ECO:0000313" key="3">
    <source>
        <dbReference type="Proteomes" id="UP001302486"/>
    </source>
</evidence>
<evidence type="ECO:0000313" key="2">
    <source>
        <dbReference type="EMBL" id="WOD43586.1"/>
    </source>
</evidence>
<name>A0AA97ELE6_9FLAO</name>
<evidence type="ECO:0000256" key="1">
    <source>
        <dbReference type="SAM" id="Phobius"/>
    </source>
</evidence>
<gene>
    <name evidence="2" type="ORF">RNZ46_16485</name>
</gene>
<dbReference type="RefSeq" id="WP_316983270.1">
    <property type="nucleotide sequence ID" value="NZ_CP136521.1"/>
</dbReference>
<dbReference type="Pfam" id="PF15071">
    <property type="entry name" value="TMEM220"/>
    <property type="match status" value="1"/>
</dbReference>
<feature type="transmembrane region" description="Helical" evidence="1">
    <location>
        <begin position="61"/>
        <end position="81"/>
    </location>
</feature>
<protein>
    <submittedName>
        <fullName evidence="2">Transmembrane 220 family protein</fullName>
    </submittedName>
</protein>
<dbReference type="AlphaFoldDB" id="A0AA97ELE6"/>
<feature type="transmembrane region" description="Helical" evidence="1">
    <location>
        <begin position="36"/>
        <end position="54"/>
    </location>
</feature>
<feature type="transmembrane region" description="Helical" evidence="1">
    <location>
        <begin position="109"/>
        <end position="126"/>
    </location>
</feature>
<proteinExistence type="predicted"/>
<sequence length="131" mass="15370">MNPNRPLSKKKKITNFILCILFIIFAVIQLNDPDSLLWFSIYFIVAIICLYNSFKPIPKPLLIIILVALLIYSAFHFSLFIDYLNTENKEEIFGEMVYDKPYLEGTREFIGLLIAAFGILYQLRIWKNNNK</sequence>
<keyword evidence="1" id="KW-0472">Membrane</keyword>
<accession>A0AA97ELE6</accession>
<feature type="transmembrane region" description="Helical" evidence="1">
    <location>
        <begin position="12"/>
        <end position="30"/>
    </location>
</feature>
<keyword evidence="3" id="KW-1185">Reference proteome</keyword>
<dbReference type="PANTHER" id="PTHR34262">
    <property type="entry name" value="TRANSMEMBRANE PROTEIN 220"/>
    <property type="match status" value="1"/>
</dbReference>
<reference evidence="3" key="1">
    <citation type="submission" date="2024-06" db="EMBL/GenBank/DDBJ databases">
        <title>Hwangdonia haimaensis gen. nov., sp. nov., a member of the family Flavobacteriaceae isolated from the haima cold seep.</title>
        <authorList>
            <person name="Li J."/>
        </authorList>
    </citation>
    <scope>NUCLEOTIDE SEQUENCE [LARGE SCALE GENOMIC DNA]</scope>
    <source>
        <strain evidence="3">SCSIO 19198</strain>
    </source>
</reference>
<organism evidence="2 3">
    <name type="scientific">Hwangdonia lutea</name>
    <dbReference type="NCBI Taxonomy" id="3075823"/>
    <lineage>
        <taxon>Bacteria</taxon>
        <taxon>Pseudomonadati</taxon>
        <taxon>Bacteroidota</taxon>
        <taxon>Flavobacteriia</taxon>
        <taxon>Flavobacteriales</taxon>
        <taxon>Flavobacteriaceae</taxon>
        <taxon>Hwangdonia</taxon>
    </lineage>
</organism>
<dbReference type="Proteomes" id="UP001302486">
    <property type="component" value="Chromosome"/>
</dbReference>
<dbReference type="PANTHER" id="PTHR34262:SF1">
    <property type="entry name" value="TRANSMEMBRANE PROTEIN 220"/>
    <property type="match status" value="1"/>
</dbReference>
<dbReference type="InterPro" id="IPR029377">
    <property type="entry name" value="TMEM220"/>
</dbReference>
<keyword evidence="1 2" id="KW-0812">Transmembrane</keyword>
<keyword evidence="1" id="KW-1133">Transmembrane helix</keyword>